<dbReference type="PANTHER" id="PTHR31625">
    <property type="match status" value="1"/>
</dbReference>
<dbReference type="EMBL" id="MCFD01000001">
    <property type="protein sequence ID" value="ORX74960.1"/>
    <property type="molecule type" value="Genomic_DNA"/>
</dbReference>
<evidence type="ECO:0000313" key="4">
    <source>
        <dbReference type="Proteomes" id="UP000193922"/>
    </source>
</evidence>
<dbReference type="InterPro" id="IPR023213">
    <property type="entry name" value="CAT-like_dom_sf"/>
</dbReference>
<accession>A0A1Y1WN30</accession>
<name>A0A1Y1WN30_9FUNG</name>
<evidence type="ECO:0008006" key="5">
    <source>
        <dbReference type="Google" id="ProtNLM"/>
    </source>
</evidence>
<organism evidence="3 4">
    <name type="scientific">Linderina pennispora</name>
    <dbReference type="NCBI Taxonomy" id="61395"/>
    <lineage>
        <taxon>Eukaryota</taxon>
        <taxon>Fungi</taxon>
        <taxon>Fungi incertae sedis</taxon>
        <taxon>Zoopagomycota</taxon>
        <taxon>Kickxellomycotina</taxon>
        <taxon>Kickxellomycetes</taxon>
        <taxon>Kickxellales</taxon>
        <taxon>Kickxellaceae</taxon>
        <taxon>Linderina</taxon>
    </lineage>
</organism>
<dbReference type="RefSeq" id="XP_040748171.1">
    <property type="nucleotide sequence ID" value="XM_040886361.1"/>
</dbReference>
<evidence type="ECO:0000256" key="2">
    <source>
        <dbReference type="ARBA" id="ARBA00023315"/>
    </source>
</evidence>
<comment type="caution">
    <text evidence="3">The sequence shown here is derived from an EMBL/GenBank/DDBJ whole genome shotgun (WGS) entry which is preliminary data.</text>
</comment>
<dbReference type="InterPro" id="IPR051504">
    <property type="entry name" value="Plant_metabolite_acyltrans"/>
</dbReference>
<protein>
    <recommendedName>
        <fullName evidence="5">Transferase</fullName>
    </recommendedName>
</protein>
<keyword evidence="1" id="KW-0808">Transferase</keyword>
<dbReference type="Proteomes" id="UP000193922">
    <property type="component" value="Unassembled WGS sequence"/>
</dbReference>
<keyword evidence="4" id="KW-1185">Reference proteome</keyword>
<proteinExistence type="predicted"/>
<sequence length="397" mass="44313">MEPPTYTGKPQSIKLTAFDALVSILNIQQVYFYENKDRSPDFMPADTLHTAFNKTISQFPPLLGHLRQQPDNSLSIIIDKDSLNLPEYRESTSTVHYNDIKACGFDYRAWPSDLMTVGENSGVAVFLSLSHAAGDGAGFHMFANRWVEEAKVLANGSVASDKQFTYDRELIQKFLPKDRKQLNEASAESFDRAIGAAPWQGTLYRVDTEKLGVLREELNRYVPEGVQLTKNDVISALIAKTVAQSVKATKVGRLQVLSNIGSWIAGKREFQRLMIPCDTRPRLGMGEINYSVESQTTLKSLAELAVEVRKSVGAVDAETAATEHDLMTSKANCYMNNVIMTPVVQKLVRPVSNADSTTILPDRPPSKAWLVSMTNTIEVLAEIKKNEFWCKYADFVY</sequence>
<dbReference type="Pfam" id="PF02458">
    <property type="entry name" value="Transferase"/>
    <property type="match status" value="1"/>
</dbReference>
<gene>
    <name evidence="3" type="ORF">DL89DRAFT_264748</name>
</gene>
<dbReference type="OrthoDB" id="1862401at2759"/>
<evidence type="ECO:0000256" key="1">
    <source>
        <dbReference type="ARBA" id="ARBA00022679"/>
    </source>
</evidence>
<dbReference type="Gene3D" id="3.30.559.10">
    <property type="entry name" value="Chloramphenicol acetyltransferase-like domain"/>
    <property type="match status" value="3"/>
</dbReference>
<dbReference type="GO" id="GO:0016747">
    <property type="term" value="F:acyltransferase activity, transferring groups other than amino-acyl groups"/>
    <property type="evidence" value="ECO:0007669"/>
    <property type="project" value="UniProtKB-ARBA"/>
</dbReference>
<reference evidence="3 4" key="1">
    <citation type="submission" date="2016-07" db="EMBL/GenBank/DDBJ databases">
        <title>Pervasive Adenine N6-methylation of Active Genes in Fungi.</title>
        <authorList>
            <consortium name="DOE Joint Genome Institute"/>
            <person name="Mondo S.J."/>
            <person name="Dannebaum R.O."/>
            <person name="Kuo R.C."/>
            <person name="Labutti K."/>
            <person name="Haridas S."/>
            <person name="Kuo A."/>
            <person name="Salamov A."/>
            <person name="Ahrendt S.R."/>
            <person name="Lipzen A."/>
            <person name="Sullivan W."/>
            <person name="Andreopoulos W.B."/>
            <person name="Clum A."/>
            <person name="Lindquist E."/>
            <person name="Daum C."/>
            <person name="Ramamoorthy G.K."/>
            <person name="Gryganskyi A."/>
            <person name="Culley D."/>
            <person name="Magnuson J.K."/>
            <person name="James T.Y."/>
            <person name="O'Malley M.A."/>
            <person name="Stajich J.E."/>
            <person name="Spatafora J.W."/>
            <person name="Visel A."/>
            <person name="Grigoriev I.V."/>
        </authorList>
    </citation>
    <scope>NUCLEOTIDE SEQUENCE [LARGE SCALE GENOMIC DNA]</scope>
    <source>
        <strain evidence="3 4">ATCC 12442</strain>
    </source>
</reference>
<keyword evidence="2" id="KW-0012">Acyltransferase</keyword>
<evidence type="ECO:0000313" key="3">
    <source>
        <dbReference type="EMBL" id="ORX74960.1"/>
    </source>
</evidence>
<dbReference type="AlphaFoldDB" id="A0A1Y1WN30"/>
<dbReference type="GeneID" id="63803009"/>